<feature type="region of interest" description="Disordered" evidence="2">
    <location>
        <begin position="20"/>
        <end position="41"/>
    </location>
</feature>
<dbReference type="PANTHER" id="PTHR33116">
    <property type="entry name" value="REVERSE TRANSCRIPTASE ZINC-BINDING DOMAIN-CONTAINING PROTEIN-RELATED-RELATED"/>
    <property type="match status" value="1"/>
</dbReference>
<accession>A0AAV5ML34</accession>
<evidence type="ECO:0000259" key="3">
    <source>
        <dbReference type="Pfam" id="PF13966"/>
    </source>
</evidence>
<dbReference type="SUPFAM" id="SSF56219">
    <property type="entry name" value="DNase I-like"/>
    <property type="match status" value="1"/>
</dbReference>
<evidence type="ECO:0000256" key="1">
    <source>
        <dbReference type="SAM" id="Coils"/>
    </source>
</evidence>
<keyword evidence="5" id="KW-1185">Reference proteome</keyword>
<organism evidence="4 5">
    <name type="scientific">Rubroshorea leprosula</name>
    <dbReference type="NCBI Taxonomy" id="152421"/>
    <lineage>
        <taxon>Eukaryota</taxon>
        <taxon>Viridiplantae</taxon>
        <taxon>Streptophyta</taxon>
        <taxon>Embryophyta</taxon>
        <taxon>Tracheophyta</taxon>
        <taxon>Spermatophyta</taxon>
        <taxon>Magnoliopsida</taxon>
        <taxon>eudicotyledons</taxon>
        <taxon>Gunneridae</taxon>
        <taxon>Pentapetalae</taxon>
        <taxon>rosids</taxon>
        <taxon>malvids</taxon>
        <taxon>Malvales</taxon>
        <taxon>Dipterocarpaceae</taxon>
        <taxon>Rubroshorea</taxon>
    </lineage>
</organism>
<keyword evidence="1" id="KW-0175">Coiled coil</keyword>
<evidence type="ECO:0000313" key="4">
    <source>
        <dbReference type="EMBL" id="GKV49719.1"/>
    </source>
</evidence>
<dbReference type="InterPro" id="IPR026960">
    <property type="entry name" value="RVT-Znf"/>
</dbReference>
<comment type="caution">
    <text evidence="4">The sequence shown here is derived from an EMBL/GenBank/DDBJ whole genome shotgun (WGS) entry which is preliminary data.</text>
</comment>
<protein>
    <recommendedName>
        <fullName evidence="3">Reverse transcriptase zinc-binding domain-containing protein</fullName>
    </recommendedName>
</protein>
<dbReference type="AlphaFoldDB" id="A0AAV5ML34"/>
<dbReference type="Proteomes" id="UP001054252">
    <property type="component" value="Unassembled WGS sequence"/>
</dbReference>
<evidence type="ECO:0000313" key="5">
    <source>
        <dbReference type="Proteomes" id="UP001054252"/>
    </source>
</evidence>
<sequence>MRKKKIRLCSSVYSKLEVVGKKKGRRRTDNQQGEGRADPEFVASPNEEIASESIADSGIQNCNRAWRKKMSNQFAKEIWDLAKQLGATVENEEDIVQRIEKMESIDRKTKTELGRQGADDAKKETKMVVIDRGIYRKLWGYDDFDWVFKPSEGMSGGLGEDLTPVNILNVYSPCQLTGKRALWEEVLNLIRSKKGKWCIGGDLNAVRSVEERAGCKEVSREMSEFNCFIHDAGLVDLPLLGRKYTWYNPNGQSMSRIDRYLLLEEWLMKWSDVKQWGLRRIVSDHCPVMLKNVRTDWGPKPFRFFDAWLEQPGCKEMISKVWRSTMINGWKGFVLKEKLKRTKQALKEWSGRAMEEVDCKINEAEREIAAIDKRGEEAQLSAKDSHMGVAQIREEVAKYFEKLFTEEKWNRPKLDGINFKQISQIENELLKAPFTEEEIRNAVWDCDSTKSPRSDSFNFRFIKDMWEDIKDDVVGCIQEFHEQGRLVKGSNPSFIVLIPKVENPQRIEEYRLISLIGSMYKIIVKLLANRLRKVLDRIIGEQQMAFIRGRQLVDGAIIARPNGLVSSTIEKELYKGVPIGGGEVTITHLQFADDAIFFGEASEDNIGVIKCIMRMFELASGLKINYGKSQIVGVEIEEGWIEKMAYKLCCKVGEFPMKYLGIPIGGNHRKLAMWQPLVDSFKRKLACWKGRHLSFAGWVTLINSVLSSLPVFLMSVYLIPKEQGGLGVRDLRKFNLALMGKWWGRLATKGEGLWKKVIVGKYGEGGGHWLDWVRDGRRIGSIWWRDVHALNRGDRMNVGWLLEGFRIKVGEGKRVSFWWDEWCGEGCLANKFPRLYLLSTGKERECYQMGNTQCGTWKWDLSWKRSLFQWEEEEANELCKMIEEVKLYPGCPNEWEWKYSKDGLYSTSIAYVMLTKEERGMVETKFFKRVWNPILPSKIAAFNWKVMMDRIPTTLNLVKRGVIKDTGDGKCTLCEVEDEDINHLFLNCNVARWLWMACANWWGITIKLDKDCRKTFENFGTWTKHQSIREGLDCIWNTMVKTIWFHRWDGGSMAVGYGICSGGEGYIAGKFTKKQKS</sequence>
<dbReference type="Gene3D" id="3.60.10.10">
    <property type="entry name" value="Endonuclease/exonuclease/phosphatase"/>
    <property type="match status" value="1"/>
</dbReference>
<evidence type="ECO:0000256" key="2">
    <source>
        <dbReference type="SAM" id="MobiDB-lite"/>
    </source>
</evidence>
<dbReference type="InterPro" id="IPR036691">
    <property type="entry name" value="Endo/exonu/phosph_ase_sf"/>
</dbReference>
<feature type="coiled-coil region" evidence="1">
    <location>
        <begin position="354"/>
        <end position="381"/>
    </location>
</feature>
<reference evidence="4 5" key="1">
    <citation type="journal article" date="2021" name="Commun. Biol.">
        <title>The genome of Shorea leprosula (Dipterocarpaceae) highlights the ecological relevance of drought in aseasonal tropical rainforests.</title>
        <authorList>
            <person name="Ng K.K.S."/>
            <person name="Kobayashi M.J."/>
            <person name="Fawcett J.A."/>
            <person name="Hatakeyama M."/>
            <person name="Paape T."/>
            <person name="Ng C.H."/>
            <person name="Ang C.C."/>
            <person name="Tnah L.H."/>
            <person name="Lee C.T."/>
            <person name="Nishiyama T."/>
            <person name="Sese J."/>
            <person name="O'Brien M.J."/>
            <person name="Copetti D."/>
            <person name="Mohd Noor M.I."/>
            <person name="Ong R.C."/>
            <person name="Putra M."/>
            <person name="Sireger I.Z."/>
            <person name="Indrioko S."/>
            <person name="Kosugi Y."/>
            <person name="Izuno A."/>
            <person name="Isagi Y."/>
            <person name="Lee S.L."/>
            <person name="Shimizu K.K."/>
        </authorList>
    </citation>
    <scope>NUCLEOTIDE SEQUENCE [LARGE SCALE GENOMIC DNA]</scope>
    <source>
        <strain evidence="4">214</strain>
    </source>
</reference>
<dbReference type="PANTHER" id="PTHR33116:SF78">
    <property type="entry name" value="OS12G0587133 PROTEIN"/>
    <property type="match status" value="1"/>
</dbReference>
<dbReference type="Pfam" id="PF13966">
    <property type="entry name" value="zf-RVT"/>
    <property type="match status" value="1"/>
</dbReference>
<feature type="domain" description="Reverse transcriptase zinc-binding" evidence="3">
    <location>
        <begin position="905"/>
        <end position="995"/>
    </location>
</feature>
<dbReference type="EMBL" id="BPVZ01000315">
    <property type="protein sequence ID" value="GKV49719.1"/>
    <property type="molecule type" value="Genomic_DNA"/>
</dbReference>
<gene>
    <name evidence="4" type="ORF">SLEP1_g56453</name>
</gene>
<proteinExistence type="predicted"/>
<name>A0AAV5ML34_9ROSI</name>